<gene>
    <name evidence="1" type="ORF">CLUP02_08518</name>
</gene>
<reference evidence="1" key="1">
    <citation type="journal article" date="2021" name="Mol. Plant Microbe Interact.">
        <title>Complete Genome Sequence of the Plant-Pathogenic Fungus Colletotrichum lupini.</title>
        <authorList>
            <person name="Baroncelli R."/>
            <person name="Pensec F."/>
            <person name="Da Lio D."/>
            <person name="Boufleur T."/>
            <person name="Vicente I."/>
            <person name="Sarrocco S."/>
            <person name="Picot A."/>
            <person name="Baraldi E."/>
            <person name="Sukno S."/>
            <person name="Thon M."/>
            <person name="Le Floch G."/>
        </authorList>
    </citation>
    <scope>NUCLEOTIDE SEQUENCE</scope>
    <source>
        <strain evidence="1">IMI 504893</strain>
    </source>
</reference>
<accession>A0A9Q8STP7</accession>
<evidence type="ECO:0000313" key="1">
    <source>
        <dbReference type="EMBL" id="UQC83028.1"/>
    </source>
</evidence>
<name>A0A9Q8STP7_9PEZI</name>
<dbReference type="EMBL" id="CP019476">
    <property type="protein sequence ID" value="UQC83028.1"/>
    <property type="molecule type" value="Genomic_DNA"/>
</dbReference>
<organism evidence="1 2">
    <name type="scientific">Colletotrichum lupini</name>
    <dbReference type="NCBI Taxonomy" id="145971"/>
    <lineage>
        <taxon>Eukaryota</taxon>
        <taxon>Fungi</taxon>
        <taxon>Dikarya</taxon>
        <taxon>Ascomycota</taxon>
        <taxon>Pezizomycotina</taxon>
        <taxon>Sordariomycetes</taxon>
        <taxon>Hypocreomycetidae</taxon>
        <taxon>Glomerellales</taxon>
        <taxon>Glomerellaceae</taxon>
        <taxon>Colletotrichum</taxon>
        <taxon>Colletotrichum acutatum species complex</taxon>
    </lineage>
</organism>
<dbReference type="GeneID" id="73342517"/>
<evidence type="ECO:0000313" key="2">
    <source>
        <dbReference type="Proteomes" id="UP000830671"/>
    </source>
</evidence>
<proteinExistence type="predicted"/>
<protein>
    <submittedName>
        <fullName evidence="1">Uncharacterized protein</fullName>
    </submittedName>
</protein>
<sequence length="138" mass="15501">MASNQQKQPLTDAQTLIGECDTIIGATLSFLEEEEQKVYKNINVESLKNKLSTQKIFFIFCKTAYEERRAGSRNSNEDNVLKMLEPVKVSLKKVQGELRALLQTDEDGALEEAEEKTKVAFDELAGSVKTLKAIFRSP</sequence>
<dbReference type="RefSeq" id="XP_049144650.1">
    <property type="nucleotide sequence ID" value="XM_049287507.1"/>
</dbReference>
<keyword evidence="2" id="KW-1185">Reference proteome</keyword>
<dbReference type="KEGG" id="clup:CLUP02_08518"/>
<dbReference type="AlphaFoldDB" id="A0A9Q8STP7"/>
<dbReference type="Proteomes" id="UP000830671">
    <property type="component" value="Chromosome 4"/>
</dbReference>